<keyword evidence="6 8" id="KW-0067">ATP-binding</keyword>
<dbReference type="PANTHER" id="PTHR21299">
    <property type="entry name" value="CYTIDYLATE KINASE/PANTOATE-BETA-ALANINE LIGASE"/>
    <property type="match status" value="1"/>
</dbReference>
<keyword evidence="5 8" id="KW-0547">Nucleotide-binding</keyword>
<evidence type="ECO:0000256" key="3">
    <source>
        <dbReference type="ARBA" id="ARBA00022598"/>
    </source>
</evidence>
<keyword evidence="10" id="KW-1185">Reference proteome</keyword>
<feature type="binding site" evidence="8">
    <location>
        <position position="61"/>
    </location>
    <ligand>
        <name>(R)-pantoate</name>
        <dbReference type="ChEBI" id="CHEBI:15980"/>
    </ligand>
</feature>
<feature type="active site" description="Proton donor" evidence="8">
    <location>
        <position position="37"/>
    </location>
</feature>
<dbReference type="EMBL" id="JBHSCZ010000001">
    <property type="protein sequence ID" value="MFC4261686.1"/>
    <property type="molecule type" value="Genomic_DNA"/>
</dbReference>
<gene>
    <name evidence="8 9" type="primary">panC</name>
    <name evidence="9" type="ORF">ACFOWM_02240</name>
</gene>
<dbReference type="Gene3D" id="3.30.1300.10">
    <property type="entry name" value="Pantoate-beta-alanine ligase, C-terminal domain"/>
    <property type="match status" value="1"/>
</dbReference>
<evidence type="ECO:0000256" key="4">
    <source>
        <dbReference type="ARBA" id="ARBA00022655"/>
    </source>
</evidence>
<keyword evidence="3 8" id="KW-0436">Ligase</keyword>
<dbReference type="InterPro" id="IPR003721">
    <property type="entry name" value="Pantoate_ligase"/>
</dbReference>
<protein>
    <recommendedName>
        <fullName evidence="8">Pantothenate synthetase</fullName>
        <shortName evidence="8">PS</shortName>
        <ecNumber evidence="8">6.3.2.1</ecNumber>
    </recommendedName>
    <alternativeName>
        <fullName evidence="8">Pantoate--beta-alanine ligase</fullName>
    </alternativeName>
    <alternativeName>
        <fullName evidence="8">Pantoate-activating enzyme</fullName>
    </alternativeName>
</protein>
<evidence type="ECO:0000256" key="1">
    <source>
        <dbReference type="ARBA" id="ARBA00004990"/>
    </source>
</evidence>
<accession>A0ABV8QPK0</accession>
<name>A0ABV8QPK0_9BACT</name>
<dbReference type="RefSeq" id="WP_379706498.1">
    <property type="nucleotide sequence ID" value="NZ_JBHSCZ010000001.1"/>
</dbReference>
<dbReference type="NCBIfam" id="TIGR00018">
    <property type="entry name" value="panC"/>
    <property type="match status" value="1"/>
</dbReference>
<keyword evidence="4 8" id="KW-0566">Pantothenate biosynthesis</keyword>
<dbReference type="PANTHER" id="PTHR21299:SF1">
    <property type="entry name" value="PANTOATE--BETA-ALANINE LIGASE"/>
    <property type="match status" value="1"/>
</dbReference>
<dbReference type="HAMAP" id="MF_00158">
    <property type="entry name" value="PanC"/>
    <property type="match status" value="1"/>
</dbReference>
<dbReference type="Gene3D" id="3.40.50.620">
    <property type="entry name" value="HUPs"/>
    <property type="match status" value="1"/>
</dbReference>
<evidence type="ECO:0000313" key="9">
    <source>
        <dbReference type="EMBL" id="MFC4261686.1"/>
    </source>
</evidence>
<comment type="miscellaneous">
    <text evidence="8">The reaction proceeds by a bi uni uni bi ping pong mechanism.</text>
</comment>
<comment type="catalytic activity">
    <reaction evidence="7 8">
        <text>(R)-pantoate + beta-alanine + ATP = (R)-pantothenate + AMP + diphosphate + H(+)</text>
        <dbReference type="Rhea" id="RHEA:10912"/>
        <dbReference type="ChEBI" id="CHEBI:15378"/>
        <dbReference type="ChEBI" id="CHEBI:15980"/>
        <dbReference type="ChEBI" id="CHEBI:29032"/>
        <dbReference type="ChEBI" id="CHEBI:30616"/>
        <dbReference type="ChEBI" id="CHEBI:33019"/>
        <dbReference type="ChEBI" id="CHEBI:57966"/>
        <dbReference type="ChEBI" id="CHEBI:456215"/>
        <dbReference type="EC" id="6.3.2.1"/>
    </reaction>
</comment>
<comment type="subcellular location">
    <subcellularLocation>
        <location evidence="8">Cytoplasm</location>
    </subcellularLocation>
</comment>
<reference evidence="10" key="1">
    <citation type="journal article" date="2019" name="Int. J. Syst. Evol. Microbiol.">
        <title>The Global Catalogue of Microorganisms (GCM) 10K type strain sequencing project: providing services to taxonomists for standard genome sequencing and annotation.</title>
        <authorList>
            <consortium name="The Broad Institute Genomics Platform"/>
            <consortium name="The Broad Institute Genome Sequencing Center for Infectious Disease"/>
            <person name="Wu L."/>
            <person name="Ma J."/>
        </authorList>
    </citation>
    <scope>NUCLEOTIDE SEQUENCE [LARGE SCALE GENOMIC DNA]</scope>
    <source>
        <strain evidence="10">CECT 8289</strain>
    </source>
</reference>
<comment type="caution">
    <text evidence="9">The sequence shown here is derived from an EMBL/GenBank/DDBJ whole genome shotgun (WGS) entry which is preliminary data.</text>
</comment>
<dbReference type="InterPro" id="IPR014729">
    <property type="entry name" value="Rossmann-like_a/b/a_fold"/>
</dbReference>
<dbReference type="GO" id="GO:0004592">
    <property type="term" value="F:pantoate-beta-alanine ligase activity"/>
    <property type="evidence" value="ECO:0007669"/>
    <property type="project" value="UniProtKB-EC"/>
</dbReference>
<comment type="pathway">
    <text evidence="1 8">Cofactor biosynthesis; (R)-pantothenate biosynthesis; (R)-pantothenate from (R)-pantoate and beta-alanine: step 1/1.</text>
</comment>
<dbReference type="SUPFAM" id="SSF52374">
    <property type="entry name" value="Nucleotidylyl transferase"/>
    <property type="match status" value="1"/>
</dbReference>
<dbReference type="CDD" id="cd00560">
    <property type="entry name" value="PanC"/>
    <property type="match status" value="1"/>
</dbReference>
<organism evidence="9 10">
    <name type="scientific">Ferruginibacter yonginensis</name>
    <dbReference type="NCBI Taxonomy" id="1310416"/>
    <lineage>
        <taxon>Bacteria</taxon>
        <taxon>Pseudomonadati</taxon>
        <taxon>Bacteroidota</taxon>
        <taxon>Chitinophagia</taxon>
        <taxon>Chitinophagales</taxon>
        <taxon>Chitinophagaceae</taxon>
        <taxon>Ferruginibacter</taxon>
    </lineage>
</organism>
<feature type="binding site" evidence="8">
    <location>
        <position position="61"/>
    </location>
    <ligand>
        <name>beta-alanine</name>
        <dbReference type="ChEBI" id="CHEBI:57966"/>
    </ligand>
</feature>
<evidence type="ECO:0000256" key="6">
    <source>
        <dbReference type="ARBA" id="ARBA00022840"/>
    </source>
</evidence>
<dbReference type="EC" id="6.3.2.1" evidence="8"/>
<dbReference type="InterPro" id="IPR042176">
    <property type="entry name" value="Pantoate_ligase_C"/>
</dbReference>
<feature type="binding site" evidence="8">
    <location>
        <begin position="185"/>
        <end position="188"/>
    </location>
    <ligand>
        <name>ATP</name>
        <dbReference type="ChEBI" id="CHEBI:30616"/>
    </ligand>
</feature>
<proteinExistence type="inferred from homology"/>
<evidence type="ECO:0000256" key="2">
    <source>
        <dbReference type="ARBA" id="ARBA00009256"/>
    </source>
</evidence>
<feature type="binding site" evidence="8">
    <location>
        <position position="177"/>
    </location>
    <ligand>
        <name>ATP</name>
        <dbReference type="ChEBI" id="CHEBI:30616"/>
    </ligand>
</feature>
<keyword evidence="8" id="KW-0963">Cytoplasm</keyword>
<feature type="binding site" evidence="8">
    <location>
        <begin position="30"/>
        <end position="37"/>
    </location>
    <ligand>
        <name>ATP</name>
        <dbReference type="ChEBI" id="CHEBI:30616"/>
    </ligand>
</feature>
<feature type="binding site" evidence="8">
    <location>
        <begin position="148"/>
        <end position="151"/>
    </location>
    <ligand>
        <name>ATP</name>
        <dbReference type="ChEBI" id="CHEBI:30616"/>
    </ligand>
</feature>
<evidence type="ECO:0000313" key="10">
    <source>
        <dbReference type="Proteomes" id="UP001595907"/>
    </source>
</evidence>
<evidence type="ECO:0000256" key="8">
    <source>
        <dbReference type="HAMAP-Rule" id="MF_00158"/>
    </source>
</evidence>
<dbReference type="Proteomes" id="UP001595907">
    <property type="component" value="Unassembled WGS sequence"/>
</dbReference>
<dbReference type="Pfam" id="PF02569">
    <property type="entry name" value="Pantoate_ligase"/>
    <property type="match status" value="1"/>
</dbReference>
<comment type="similarity">
    <text evidence="2 8">Belongs to the pantothenate synthetase family.</text>
</comment>
<sequence>MIIVKYKTALQQYLKKLPSSFNKVGFVPTMGALHEGHISLIHLAKKEHDVVVCSIFVNPTQFNNSNDLAKYPVTIEADIEKLTQAGCDFLFLPAVDEMYPPNETNKHYELGYIETILEGFYRPGHFQGVCIIVDKLLALVQPHTLFLGRKDYQQCMVIQKMMTTAHPNIHLTIGDTIREKDGLAMSSRNMRLNATERLQALKIIEALQYIQQQIKPGNVTLLKKQATLFLENNGYKVDYIEIAAASTLQPVLEWDAKVPLVALVAAYLNEVRLIDNIILKSVG</sequence>
<comment type="function">
    <text evidence="8">Catalyzes the condensation of pantoate with beta-alanine in an ATP-dependent reaction via a pantoyl-adenylate intermediate.</text>
</comment>
<evidence type="ECO:0000256" key="7">
    <source>
        <dbReference type="ARBA" id="ARBA00048258"/>
    </source>
</evidence>
<comment type="subunit">
    <text evidence="8">Homodimer.</text>
</comment>
<feature type="binding site" evidence="8">
    <location>
        <position position="154"/>
    </location>
    <ligand>
        <name>(R)-pantoate</name>
        <dbReference type="ChEBI" id="CHEBI:15980"/>
    </ligand>
</feature>
<evidence type="ECO:0000256" key="5">
    <source>
        <dbReference type="ARBA" id="ARBA00022741"/>
    </source>
</evidence>